<dbReference type="PANTHER" id="PTHR28594:SF1">
    <property type="entry name" value="ATR-INTERACTING PROTEIN"/>
    <property type="match status" value="1"/>
</dbReference>
<keyword evidence="4" id="KW-1185">Reference proteome</keyword>
<feature type="compositionally biased region" description="Low complexity" evidence="2">
    <location>
        <begin position="242"/>
        <end position="256"/>
    </location>
</feature>
<name>A0AAF0F7J9_9BASI</name>
<protein>
    <submittedName>
        <fullName evidence="3">Uncharacterized protein</fullName>
    </submittedName>
</protein>
<dbReference type="Proteomes" id="UP001214628">
    <property type="component" value="Chromosome 1"/>
</dbReference>
<dbReference type="EMBL" id="CP118375">
    <property type="protein sequence ID" value="WFD41859.1"/>
    <property type="molecule type" value="Genomic_DNA"/>
</dbReference>
<gene>
    <name evidence="3" type="ORF">MPSI1_000495</name>
</gene>
<dbReference type="AlphaFoldDB" id="A0AAF0F7J9"/>
<evidence type="ECO:0000313" key="3">
    <source>
        <dbReference type="EMBL" id="WFD41859.1"/>
    </source>
</evidence>
<accession>A0AAF0F7J9</accession>
<organism evidence="3 4">
    <name type="scientific">Malassezia psittaci</name>
    <dbReference type="NCBI Taxonomy" id="1821823"/>
    <lineage>
        <taxon>Eukaryota</taxon>
        <taxon>Fungi</taxon>
        <taxon>Dikarya</taxon>
        <taxon>Basidiomycota</taxon>
        <taxon>Ustilaginomycotina</taxon>
        <taxon>Malasseziomycetes</taxon>
        <taxon>Malasseziales</taxon>
        <taxon>Malasseziaceae</taxon>
        <taxon>Malassezia</taxon>
    </lineage>
</organism>
<dbReference type="InterPro" id="IPR033349">
    <property type="entry name" value="ATRIP"/>
</dbReference>
<proteinExistence type="predicted"/>
<dbReference type="PANTHER" id="PTHR28594">
    <property type="entry name" value="ATR-INTERACTING PROTEIN"/>
    <property type="match status" value="1"/>
</dbReference>
<feature type="compositionally biased region" description="Low complexity" evidence="2">
    <location>
        <begin position="189"/>
        <end position="203"/>
    </location>
</feature>
<evidence type="ECO:0000313" key="4">
    <source>
        <dbReference type="Proteomes" id="UP001214628"/>
    </source>
</evidence>
<keyword evidence="1" id="KW-0175">Coiled coil</keyword>
<feature type="compositionally biased region" description="Polar residues" evidence="2">
    <location>
        <begin position="257"/>
        <end position="282"/>
    </location>
</feature>
<sequence>MNGEQDERFDDDWWDQLAIDPITDTHLQALELKAQTPVQGSLETTGSSDQPKPLEAKIQQLQALHAKQQELIDTLTRQTQQQQGEIAVVRANWKRAQEQNAGLQQKQSQLEIEYRERFERIQQENQRQIEKLETSAAFRRIEQDTNRTPWPSSLRRRAPVMLAEPSSKATLGTALPTTPTRSRIIRYGQSPSSSQKSVSPLSSSKRKRSNTSEQTSPSRTRASKMPSLSTKKEFPRFVNSFLPTPTTNVTTPTLPNASKTPPTTPSQATRSSSPATPQVQRDATVSGLNLTSPDAATLVLTTLFCYRSRWATQVMAQPFIASPPPDSIPGTSYFPLGAGNHNWSSVFELIEPQSVTQTANEPDSPMLLRLLSLELPEKIPSIVRQRFSIACKKLWEFVTRSSSYNIFLAESGHIVDDALREEGESSPLAIEIVVARVWKIQARSLFGTVAAALRCITGIFLRLNWIHYVTAMLNWITALGMSHTGFVRYFTEGMPYLGLMDAETEQTLKNDMVPSSQDDAELLPSSPGSSKQLDTSSIPLLTPNNLVKIWIECLSKTHIVPLDVSFPSSQPEKSGQDLPAWDMGGACRASLLCAILASIKVLAWTAGVESLPELRPLVQHPGMLLTLLDAHTYSDNLLLGSIELLMLLIPDPTTLHMALSSPYDAQLQPRVAARLQQVRFPVVDILAKYLVDRRGDTPVATMHHTHQAVLLFISCAARHEDTSVVFSESMPLLPALIQCLSWDTEEIWIGSIASQQAESALERVCLTTRLLHQLYAPESNAGRGLAEKLLSPQTQTVLNGIRHAFIVAMGRIAFAQEPTWLSRRGGHDHEQSQSRMRSQLENAAMLAGDLIDLVLSPSETDEIYELLTDSSL</sequence>
<feature type="region of interest" description="Disordered" evidence="2">
    <location>
        <begin position="162"/>
        <end position="282"/>
    </location>
</feature>
<feature type="compositionally biased region" description="Low complexity" evidence="2">
    <location>
        <begin position="169"/>
        <end position="180"/>
    </location>
</feature>
<evidence type="ECO:0000256" key="2">
    <source>
        <dbReference type="SAM" id="MobiDB-lite"/>
    </source>
</evidence>
<dbReference type="GO" id="GO:0000077">
    <property type="term" value="P:DNA damage checkpoint signaling"/>
    <property type="evidence" value="ECO:0007669"/>
    <property type="project" value="InterPro"/>
</dbReference>
<feature type="compositionally biased region" description="Polar residues" evidence="2">
    <location>
        <begin position="526"/>
        <end position="536"/>
    </location>
</feature>
<feature type="compositionally biased region" description="Polar residues" evidence="2">
    <location>
        <begin position="211"/>
        <end position="220"/>
    </location>
</feature>
<feature type="coiled-coil region" evidence="1">
    <location>
        <begin position="58"/>
        <end position="135"/>
    </location>
</feature>
<feature type="region of interest" description="Disordered" evidence="2">
    <location>
        <begin position="515"/>
        <end position="536"/>
    </location>
</feature>
<evidence type="ECO:0000256" key="1">
    <source>
        <dbReference type="SAM" id="Coils"/>
    </source>
</evidence>
<reference evidence="3" key="1">
    <citation type="submission" date="2023-02" db="EMBL/GenBank/DDBJ databases">
        <title>Mating type loci evolution in Malassezia.</title>
        <authorList>
            <person name="Coelho M.A."/>
        </authorList>
    </citation>
    <scope>NUCLEOTIDE SEQUENCE</scope>
    <source>
        <strain evidence="3">CBS 14136</strain>
    </source>
</reference>